<accession>A0A8H6F3N9</accession>
<reference evidence="1 2" key="1">
    <citation type="submission" date="2020-03" db="EMBL/GenBank/DDBJ databases">
        <title>FDA dAtabase for Regulatory Grade micrObial Sequences (FDA-ARGOS): Supporting development and validation of Infectious Disease Dx tests.</title>
        <authorList>
            <person name="Campos J."/>
            <person name="Goldberg B."/>
            <person name="Tallon L."/>
            <person name="Sadzewicz L."/>
            <person name="Vavikolanu K."/>
            <person name="Mehta A."/>
            <person name="Aluvathingal J."/>
            <person name="Nadendla S."/>
            <person name="Nandy P."/>
            <person name="Geyer C."/>
            <person name="Yan Y."/>
            <person name="Sichtig H."/>
        </authorList>
    </citation>
    <scope>NUCLEOTIDE SEQUENCE [LARGE SCALE GENOMIC DNA]</scope>
    <source>
        <strain evidence="1 2">FDAARGOS_656</strain>
    </source>
</reference>
<dbReference type="AlphaFoldDB" id="A0A8H6F3N9"/>
<dbReference type="Proteomes" id="UP000536275">
    <property type="component" value="Unassembled WGS sequence"/>
</dbReference>
<feature type="non-terminal residue" evidence="1">
    <location>
        <position position="1"/>
    </location>
</feature>
<dbReference type="EMBL" id="JABWAD010000050">
    <property type="protein sequence ID" value="KAF6068816.1"/>
    <property type="molecule type" value="Genomic_DNA"/>
</dbReference>
<evidence type="ECO:0000313" key="1">
    <source>
        <dbReference type="EMBL" id="KAF6068816.1"/>
    </source>
</evidence>
<sequence>QNQLVLKIGMIVRDRGASETVGKILHRVLGDERAERIMSELGIGTPQPVSQE</sequence>
<evidence type="ECO:0000313" key="2">
    <source>
        <dbReference type="Proteomes" id="UP000536275"/>
    </source>
</evidence>
<comment type="caution">
    <text evidence="1">The sequence shown here is derived from an EMBL/GenBank/DDBJ whole genome shotgun (WGS) entry which is preliminary data.</text>
</comment>
<name>A0A8H6F3N9_CANAX</name>
<protein>
    <submittedName>
        <fullName evidence="1">Uncharacterized protein</fullName>
    </submittedName>
</protein>
<gene>
    <name evidence="1" type="ORF">FOB64_003668</name>
</gene>
<organism evidence="1 2">
    <name type="scientific">Candida albicans</name>
    <name type="common">Yeast</name>
    <dbReference type="NCBI Taxonomy" id="5476"/>
    <lineage>
        <taxon>Eukaryota</taxon>
        <taxon>Fungi</taxon>
        <taxon>Dikarya</taxon>
        <taxon>Ascomycota</taxon>
        <taxon>Saccharomycotina</taxon>
        <taxon>Pichiomycetes</taxon>
        <taxon>Debaryomycetaceae</taxon>
        <taxon>Candida/Lodderomyces clade</taxon>
        <taxon>Candida</taxon>
    </lineage>
</organism>
<proteinExistence type="predicted"/>